<dbReference type="EMBL" id="MFJF01000018">
    <property type="protein sequence ID" value="OGG06228.1"/>
    <property type="molecule type" value="Genomic_DNA"/>
</dbReference>
<reference evidence="1 2" key="1">
    <citation type="journal article" date="2016" name="Nat. Commun.">
        <title>Thousands of microbial genomes shed light on interconnected biogeochemical processes in an aquifer system.</title>
        <authorList>
            <person name="Anantharaman K."/>
            <person name="Brown C.T."/>
            <person name="Hug L.A."/>
            <person name="Sharon I."/>
            <person name="Castelle C.J."/>
            <person name="Probst A.J."/>
            <person name="Thomas B.C."/>
            <person name="Singh A."/>
            <person name="Wilkins M.J."/>
            <person name="Karaoz U."/>
            <person name="Brodie E.L."/>
            <person name="Williams K.H."/>
            <person name="Hubbard S.S."/>
            <person name="Banfield J.F."/>
        </authorList>
    </citation>
    <scope>NUCLEOTIDE SEQUENCE [LARGE SCALE GENOMIC DNA]</scope>
</reference>
<dbReference type="Proteomes" id="UP000177354">
    <property type="component" value="Unassembled WGS sequence"/>
</dbReference>
<dbReference type="AlphaFoldDB" id="A0A1F5Z1A3"/>
<organism evidence="1 2">
    <name type="scientific">Candidatus Gottesmanbacteria bacterium RIFCSPHIGHO2_01_FULL_40_15</name>
    <dbReference type="NCBI Taxonomy" id="1798376"/>
    <lineage>
        <taxon>Bacteria</taxon>
        <taxon>Candidatus Gottesmaniibacteriota</taxon>
    </lineage>
</organism>
<comment type="caution">
    <text evidence="1">The sequence shown here is derived from an EMBL/GenBank/DDBJ whole genome shotgun (WGS) entry which is preliminary data.</text>
</comment>
<protein>
    <submittedName>
        <fullName evidence="1">Uncharacterized protein</fullName>
    </submittedName>
</protein>
<proteinExistence type="predicted"/>
<gene>
    <name evidence="1" type="ORF">A2777_06520</name>
</gene>
<accession>A0A1F5Z1A3</accession>
<evidence type="ECO:0000313" key="2">
    <source>
        <dbReference type="Proteomes" id="UP000177354"/>
    </source>
</evidence>
<evidence type="ECO:0000313" key="1">
    <source>
        <dbReference type="EMBL" id="OGG06228.1"/>
    </source>
</evidence>
<name>A0A1F5Z1A3_9BACT</name>
<sequence>MIKELFLNANTGELSLFNSLINERAVRIFPVIWEFTEKRGIETDRLLQEGITKIDPAMGIFGSAIGIAFGLAARESVKDLIAVEIIEALGWTATTVMGGDALGDAFAVSMAASATTFLISKFFPSKREL</sequence>